<keyword evidence="2" id="KW-0812">Transmembrane</keyword>
<dbReference type="InterPro" id="IPR007110">
    <property type="entry name" value="Ig-like_dom"/>
</dbReference>
<keyword evidence="6" id="KW-0472">Membrane</keyword>
<keyword evidence="11" id="KW-1185">Reference proteome</keyword>
<dbReference type="GeneTree" id="ENSGT00940000161722"/>
<feature type="domain" description="Ig-like" evidence="9">
    <location>
        <begin position="778"/>
        <end position="877"/>
    </location>
</feature>
<dbReference type="InterPro" id="IPR003599">
    <property type="entry name" value="Ig_sub"/>
</dbReference>
<proteinExistence type="predicted"/>
<feature type="domain" description="Ig-like" evidence="9">
    <location>
        <begin position="1"/>
        <end position="112"/>
    </location>
</feature>
<dbReference type="FunFam" id="2.60.40.10:FF:000191">
    <property type="entry name" value="Immunoglobulin superfamily member 3"/>
    <property type="match status" value="1"/>
</dbReference>
<organism evidence="10 11">
    <name type="scientific">Podarcis muralis</name>
    <name type="common">Wall lizard</name>
    <name type="synonym">Lacerta muralis</name>
    <dbReference type="NCBI Taxonomy" id="64176"/>
    <lineage>
        <taxon>Eukaryota</taxon>
        <taxon>Metazoa</taxon>
        <taxon>Chordata</taxon>
        <taxon>Craniata</taxon>
        <taxon>Vertebrata</taxon>
        <taxon>Euteleostomi</taxon>
        <taxon>Lepidosauria</taxon>
        <taxon>Squamata</taxon>
        <taxon>Bifurcata</taxon>
        <taxon>Unidentata</taxon>
        <taxon>Episquamata</taxon>
        <taxon>Laterata</taxon>
        <taxon>Lacertibaenia</taxon>
        <taxon>Lacertidae</taxon>
        <taxon>Podarcis</taxon>
    </lineage>
</organism>
<keyword evidence="5" id="KW-1133">Transmembrane helix</keyword>
<keyword evidence="3" id="KW-0732">Signal</keyword>
<dbReference type="Pfam" id="PF00047">
    <property type="entry name" value="ig"/>
    <property type="match status" value="1"/>
</dbReference>
<evidence type="ECO:0000256" key="4">
    <source>
        <dbReference type="ARBA" id="ARBA00022737"/>
    </source>
</evidence>
<evidence type="ECO:0000256" key="1">
    <source>
        <dbReference type="ARBA" id="ARBA00004479"/>
    </source>
</evidence>
<reference evidence="10" key="3">
    <citation type="submission" date="2025-09" db="UniProtKB">
        <authorList>
            <consortium name="Ensembl"/>
        </authorList>
    </citation>
    <scope>IDENTIFICATION</scope>
</reference>
<accession>A0A670IR82</accession>
<feature type="domain" description="Ig-like" evidence="9">
    <location>
        <begin position="282"/>
        <end position="367"/>
    </location>
</feature>
<evidence type="ECO:0000256" key="8">
    <source>
        <dbReference type="ARBA" id="ARBA00023319"/>
    </source>
</evidence>
<dbReference type="PANTHER" id="PTHR12207:SF32">
    <property type="entry name" value="IG-LIKE DOMAIN-CONTAINING PROTEIN"/>
    <property type="match status" value="1"/>
</dbReference>
<evidence type="ECO:0000313" key="11">
    <source>
        <dbReference type="Proteomes" id="UP000472272"/>
    </source>
</evidence>
<gene>
    <name evidence="10" type="primary">CD101</name>
</gene>
<dbReference type="InterPro" id="IPR051102">
    <property type="entry name" value="IgSF_V-set/TM_domain"/>
</dbReference>
<evidence type="ECO:0000259" key="9">
    <source>
        <dbReference type="PROSITE" id="PS50835"/>
    </source>
</evidence>
<dbReference type="AlphaFoldDB" id="A0A670IR82"/>
<dbReference type="InterPro" id="IPR013151">
    <property type="entry name" value="Immunoglobulin_dom"/>
</dbReference>
<evidence type="ECO:0000256" key="7">
    <source>
        <dbReference type="ARBA" id="ARBA00023157"/>
    </source>
</evidence>
<evidence type="ECO:0000313" key="10">
    <source>
        <dbReference type="Ensembl" id="ENSPMRP00000014653.1"/>
    </source>
</evidence>
<evidence type="ECO:0000256" key="2">
    <source>
        <dbReference type="ARBA" id="ARBA00022692"/>
    </source>
</evidence>
<keyword evidence="7" id="KW-1015">Disulfide bond</keyword>
<dbReference type="SUPFAM" id="SSF48726">
    <property type="entry name" value="Immunoglobulin"/>
    <property type="match status" value="6"/>
</dbReference>
<name>A0A670IR82_PODMU</name>
<dbReference type="Proteomes" id="UP000472272">
    <property type="component" value="Chromosome 4"/>
</dbReference>
<keyword evidence="8" id="KW-0393">Immunoglobulin domain</keyword>
<dbReference type="Pfam" id="PF07686">
    <property type="entry name" value="V-set"/>
    <property type="match status" value="1"/>
</dbReference>
<protein>
    <submittedName>
        <fullName evidence="10">CD101 molecule</fullName>
    </submittedName>
</protein>
<reference evidence="10" key="2">
    <citation type="submission" date="2025-08" db="UniProtKB">
        <authorList>
            <consortium name="Ensembl"/>
        </authorList>
    </citation>
    <scope>IDENTIFICATION</scope>
</reference>
<dbReference type="SMART" id="SM00406">
    <property type="entry name" value="IGv"/>
    <property type="match status" value="4"/>
</dbReference>
<dbReference type="PROSITE" id="PS50835">
    <property type="entry name" value="IG_LIKE"/>
    <property type="match status" value="5"/>
</dbReference>
<evidence type="ECO:0000256" key="6">
    <source>
        <dbReference type="ARBA" id="ARBA00023136"/>
    </source>
</evidence>
<dbReference type="InterPro" id="IPR013783">
    <property type="entry name" value="Ig-like_fold"/>
</dbReference>
<sequence length="938" mass="106353">PLLLSYYLCAGERIVSIQKGLLYRARGYHITIWCNVSGYQGPMEQNFEWSIHRPSDPNRKLQIISTNDASFPYAVYSQRVGSREIYIERIRGDSVLLHITELKDMDTGEYECYTPSTDAGYLGNYGAKTNLFVIPDLLAATMRPQALTQDQGDSLELICEVSTATVQHTHLSVGWYLLPEGGNGQAQRILSLSRDFVLLPGSSYNQRFSSGDIRLDKIGGREYKFSIVSVQPSDQGEVYCEAVEWIHDPDETWKDIARKQTDKTSLTIRSLGKSFNILSLLEGEALQINCSVKAQNTQNRWFQVVWRHHGMVMAHLDHYGTLSFRNDNEERYTVGNLLVKKQSNDKYILRINKAELKDKGTYSCFISELGRTPTGSFAITQQKSSSAIDIDVNHLQLFVSVNKKQIMEGETLVFSCNVSIGANSLSVNWWHIQRDRDPPQLIASLEQNGRLKIGASYLERSAHGELRLEKRDPSTFTLTIYNTLATKDTGLYRCEVTEWFGSRSWKHTQEISTRVEPLGQNLKAILSSRVPNVKLQEDLVLFCKVAGNDDITNNVPVSITWLFQPHLKLSGYQQVVKATARGTIEWGLAFMQFEKKTKITKSSSLSQLLIHSVHMARERDLVTTISMPFILESNLRLNMDIKSLEITSNEDVRIDCRIRSWTNENSRLGVAWYFLPFSPTNSVPLLIIRMNYTNILEYGEAFSSLHQKSRFHNKRISSHLYQLLILSGGYDAHGEYYCIVDEWIWLTDGGWYKLGTMESGKTTLNFKFSGNKVTMESPLVERTNYSITVTENEDVTLNCTLQRPFQPTSHFSISWFRVSEQSNTETLVHMKGNGILDYGNGTMARRLHPHCPSVGDFLLILQNVEKDDAGLFYCRVEEFKAVDCSAAGAKHEWGESGFSKLVVLPSGNAELTPGCMSVLNSPALYLKGDRRFVLLLLL</sequence>
<reference evidence="10 11" key="1">
    <citation type="journal article" date="2019" name="Proc. Natl. Acad. Sci. U.S.A.">
        <title>Regulatory changes in pterin and carotenoid genes underlie balanced color polymorphisms in the wall lizard.</title>
        <authorList>
            <person name="Andrade P."/>
            <person name="Pinho C."/>
            <person name="Perez I de Lanuza G."/>
            <person name="Afonso S."/>
            <person name="Brejcha J."/>
            <person name="Rubin C.J."/>
            <person name="Wallerman O."/>
            <person name="Pereira P."/>
            <person name="Sabatino S.J."/>
            <person name="Bellati A."/>
            <person name="Pellitteri-Rosa D."/>
            <person name="Bosakova Z."/>
            <person name="Bunikis I."/>
            <person name="Carretero M.A."/>
            <person name="Feiner N."/>
            <person name="Marsik P."/>
            <person name="Pauperio F."/>
            <person name="Salvi D."/>
            <person name="Soler L."/>
            <person name="While G.M."/>
            <person name="Uller T."/>
            <person name="Font E."/>
            <person name="Andersson L."/>
            <person name="Carneiro M."/>
        </authorList>
    </citation>
    <scope>NUCLEOTIDE SEQUENCE</scope>
</reference>
<dbReference type="GO" id="GO:0016020">
    <property type="term" value="C:membrane"/>
    <property type="evidence" value="ECO:0007669"/>
    <property type="project" value="UniProtKB-SubCell"/>
</dbReference>
<dbReference type="InterPro" id="IPR013106">
    <property type="entry name" value="Ig_V-set"/>
</dbReference>
<dbReference type="InterPro" id="IPR036179">
    <property type="entry name" value="Ig-like_dom_sf"/>
</dbReference>
<dbReference type="CDD" id="cd00099">
    <property type="entry name" value="IgV"/>
    <property type="match status" value="1"/>
</dbReference>
<keyword evidence="4" id="KW-0677">Repeat</keyword>
<evidence type="ECO:0000256" key="3">
    <source>
        <dbReference type="ARBA" id="ARBA00022729"/>
    </source>
</evidence>
<dbReference type="OMA" id="SKWVNQA"/>
<dbReference type="Gene3D" id="2.60.40.10">
    <property type="entry name" value="Immunoglobulins"/>
    <property type="match status" value="6"/>
</dbReference>
<feature type="domain" description="Ig-like" evidence="9">
    <location>
        <begin position="135"/>
        <end position="242"/>
    </location>
</feature>
<dbReference type="SMART" id="SM00409">
    <property type="entry name" value="IG"/>
    <property type="match status" value="6"/>
</dbReference>
<dbReference type="FunFam" id="2.60.40.10:FF:000491">
    <property type="entry name" value="Immunoglobulin superfamily, member 3"/>
    <property type="match status" value="1"/>
</dbReference>
<comment type="subcellular location">
    <subcellularLocation>
        <location evidence="1">Membrane</location>
        <topology evidence="1">Single-pass type I membrane protein</topology>
    </subcellularLocation>
</comment>
<dbReference type="PANTHER" id="PTHR12207">
    <property type="entry name" value="V-SET AND TRANSMEMBRANE DOMAIN-CONTAINING PROTEIN"/>
    <property type="match status" value="1"/>
</dbReference>
<feature type="domain" description="Ig-like" evidence="9">
    <location>
        <begin position="373"/>
        <end position="512"/>
    </location>
</feature>
<evidence type="ECO:0000256" key="5">
    <source>
        <dbReference type="ARBA" id="ARBA00022989"/>
    </source>
</evidence>
<dbReference type="Ensembl" id="ENSPMRT00000015652.1">
    <property type="protein sequence ID" value="ENSPMRP00000014653.1"/>
    <property type="gene ID" value="ENSPMRG00000009783.1"/>
</dbReference>